<sequence length="306" mass="34409">MITTDQAEQFHTPGIVRGRVRQGRWRRLCRGILLTENGRLHRDQQLWVAVLVSGRDAHLAGWTAATEGGVQGVRADPIKVLVPADRCRSIRLPRLPEDMPAVQTHRTTVFPQRHRQIGSPPRTTVARAVIDGAAWAPNDNEARELIVRSCQQGRTTVASLHEVLRRFPMLRRRRLILQTIADAEGGAAALSEIDLVRLCRRHGLPLPDLQRIRTDATGRRRYVDAHWASSHLLVEIDGGHHMDAQYWAADMLRQNQIWIAGDRILRFPAWLVRSDPAAVAAQLREALIAAGHPTLVGSQAQTTERW</sequence>
<comment type="caution">
    <text evidence="1">The sequence shown here is derived from an EMBL/GenBank/DDBJ whole genome shotgun (WGS) entry which is preliminary data.</text>
</comment>
<gene>
    <name evidence="1" type="ORF">ACFQS1_04700</name>
</gene>
<proteinExistence type="predicted"/>
<dbReference type="RefSeq" id="WP_378964797.1">
    <property type="nucleotide sequence ID" value="NZ_JBHTBJ010000002.1"/>
</dbReference>
<dbReference type="Proteomes" id="UP001596548">
    <property type="component" value="Unassembled WGS sequence"/>
</dbReference>
<evidence type="ECO:0000313" key="2">
    <source>
        <dbReference type="Proteomes" id="UP001596548"/>
    </source>
</evidence>
<evidence type="ECO:0008006" key="3">
    <source>
        <dbReference type="Google" id="ProtNLM"/>
    </source>
</evidence>
<accession>A0ABW2HJC5</accession>
<dbReference type="EMBL" id="JBHTBJ010000002">
    <property type="protein sequence ID" value="MFC7273273.1"/>
    <property type="molecule type" value="Genomic_DNA"/>
</dbReference>
<reference evidence="2" key="1">
    <citation type="journal article" date="2019" name="Int. J. Syst. Evol. Microbiol.">
        <title>The Global Catalogue of Microorganisms (GCM) 10K type strain sequencing project: providing services to taxonomists for standard genome sequencing and annotation.</title>
        <authorList>
            <consortium name="The Broad Institute Genomics Platform"/>
            <consortium name="The Broad Institute Genome Sequencing Center for Infectious Disease"/>
            <person name="Wu L."/>
            <person name="Ma J."/>
        </authorList>
    </citation>
    <scope>NUCLEOTIDE SEQUENCE [LARGE SCALE GENOMIC DNA]</scope>
    <source>
        <strain evidence="2">XZYJT-10</strain>
    </source>
</reference>
<keyword evidence="2" id="KW-1185">Reference proteome</keyword>
<protein>
    <recommendedName>
        <fullName evidence="3">DUF559 domain-containing protein</fullName>
    </recommendedName>
</protein>
<name>A0ABW2HJC5_9ACTN</name>
<evidence type="ECO:0000313" key="1">
    <source>
        <dbReference type="EMBL" id="MFC7273273.1"/>
    </source>
</evidence>
<organism evidence="1 2">
    <name type="scientific">Paractinoplanes rhizophilus</name>
    <dbReference type="NCBI Taxonomy" id="1416877"/>
    <lineage>
        <taxon>Bacteria</taxon>
        <taxon>Bacillati</taxon>
        <taxon>Actinomycetota</taxon>
        <taxon>Actinomycetes</taxon>
        <taxon>Micromonosporales</taxon>
        <taxon>Micromonosporaceae</taxon>
        <taxon>Paractinoplanes</taxon>
    </lineage>
</organism>